<evidence type="ECO:0000313" key="1">
    <source>
        <dbReference type="EMBL" id="OLP82637.1"/>
    </source>
</evidence>
<dbReference type="EMBL" id="LSRX01001176">
    <property type="protein sequence ID" value="OLP82637.1"/>
    <property type="molecule type" value="Genomic_DNA"/>
</dbReference>
<accession>A0A1Q9CIF8</accession>
<name>A0A1Q9CIF8_SYMMI</name>
<keyword evidence="2" id="KW-1185">Reference proteome</keyword>
<organism evidence="1 2">
    <name type="scientific">Symbiodinium microadriaticum</name>
    <name type="common">Dinoflagellate</name>
    <name type="synonym">Zooxanthella microadriatica</name>
    <dbReference type="NCBI Taxonomy" id="2951"/>
    <lineage>
        <taxon>Eukaryota</taxon>
        <taxon>Sar</taxon>
        <taxon>Alveolata</taxon>
        <taxon>Dinophyceae</taxon>
        <taxon>Suessiales</taxon>
        <taxon>Symbiodiniaceae</taxon>
        <taxon>Symbiodinium</taxon>
    </lineage>
</organism>
<comment type="caution">
    <text evidence="1">The sequence shown here is derived from an EMBL/GenBank/DDBJ whole genome shotgun (WGS) entry which is preliminary data.</text>
</comment>
<dbReference type="AlphaFoldDB" id="A0A1Q9CIF8"/>
<dbReference type="Proteomes" id="UP000186817">
    <property type="component" value="Unassembled WGS sequence"/>
</dbReference>
<reference evidence="1 2" key="1">
    <citation type="submission" date="2016-02" db="EMBL/GenBank/DDBJ databases">
        <title>Genome analysis of coral dinoflagellate symbionts highlights evolutionary adaptations to a symbiotic lifestyle.</title>
        <authorList>
            <person name="Aranda M."/>
            <person name="Li Y."/>
            <person name="Liew Y.J."/>
            <person name="Baumgarten S."/>
            <person name="Simakov O."/>
            <person name="Wilson M."/>
            <person name="Piel J."/>
            <person name="Ashoor H."/>
            <person name="Bougouffa S."/>
            <person name="Bajic V.B."/>
            <person name="Ryu T."/>
            <person name="Ravasi T."/>
            <person name="Bayer T."/>
            <person name="Micklem G."/>
            <person name="Kim H."/>
            <person name="Bhak J."/>
            <person name="Lajeunesse T.C."/>
            <person name="Voolstra C.R."/>
        </authorList>
    </citation>
    <scope>NUCLEOTIDE SEQUENCE [LARGE SCALE GENOMIC DNA]</scope>
    <source>
        <strain evidence="1 2">CCMP2467</strain>
    </source>
</reference>
<evidence type="ECO:0000313" key="2">
    <source>
        <dbReference type="Proteomes" id="UP000186817"/>
    </source>
</evidence>
<gene>
    <name evidence="1" type="ORF">AK812_SmicGene36691</name>
</gene>
<dbReference type="OrthoDB" id="413398at2759"/>
<protein>
    <submittedName>
        <fullName evidence="1">Uncharacterized protein</fullName>
    </submittedName>
</protein>
<proteinExistence type="predicted"/>
<sequence length="524" mass="57845">MPSSFIFVKEAGDTKLRVVPIESTGMILVMDLMEHCDIREDKDAVKKCLEQLTVGELLAFMEDLNIGSSEPTTNKDEIVEGILSVWDALMFKLDMEIPLTTQRTKEEMGISTPSTVPFSGSGYKLGEDISENEDENKGKVVKLIVRRMGGDTFVIETHEFATIYEVKLALALRLKKKDTLPEHAQMMFAQLSILKTKTGEILNDHANIGVVSGGKPYCEVFMTLKTQAERADHVNAFIISSVLQSYLEDENKDEIFLNEFDKKKHINTAIIKCGDKKVFKFSYGEGETVRDLQNAFCIWGVNVGADKELKLKYLQSASYLQEWEPLHATLQPSSTCELVVCLRAGAPKRGTTKDAKILKVSTAKSNFDKLTQSISRQVVQGAPVLQKAEKSVGMFMATATNDPTKAFENLVKTLPTSELETITNILDDAKISSEHKVRKVALIFLGLGDVANTKETYENVLSAGVSAVSFAFKKMSVETAGMPIIKSIVAKEIYHKQNTDATVSENIKNIALGEFVASAAGARQ</sequence>